<dbReference type="InterPro" id="IPR017907">
    <property type="entry name" value="Znf_RING_CS"/>
</dbReference>
<feature type="domain" description="RING-type" evidence="5">
    <location>
        <begin position="240"/>
        <end position="294"/>
    </location>
</feature>
<gene>
    <name evidence="6" type="primary">g9491</name>
    <name evidence="6" type="ORF">VP750_LOCUS8548</name>
</gene>
<reference evidence="6 7" key="1">
    <citation type="submission" date="2024-06" db="EMBL/GenBank/DDBJ databases">
        <authorList>
            <person name="Kraege A."/>
            <person name="Thomma B."/>
        </authorList>
    </citation>
    <scope>NUCLEOTIDE SEQUENCE [LARGE SCALE GENOMIC DNA]</scope>
</reference>
<evidence type="ECO:0000259" key="5">
    <source>
        <dbReference type="PROSITE" id="PS50089"/>
    </source>
</evidence>
<name>A0ABP1G4F4_9CHLO</name>
<accession>A0ABP1G4F4</accession>
<dbReference type="PROSITE" id="PS00518">
    <property type="entry name" value="ZF_RING_1"/>
    <property type="match status" value="1"/>
</dbReference>
<dbReference type="InterPro" id="IPR001841">
    <property type="entry name" value="Znf_RING"/>
</dbReference>
<dbReference type="Proteomes" id="UP001497392">
    <property type="component" value="Unassembled WGS sequence"/>
</dbReference>
<evidence type="ECO:0000313" key="6">
    <source>
        <dbReference type="EMBL" id="CAL5226642.1"/>
    </source>
</evidence>
<keyword evidence="3" id="KW-0862">Zinc</keyword>
<dbReference type="InterPro" id="IPR013083">
    <property type="entry name" value="Znf_RING/FYVE/PHD"/>
</dbReference>
<evidence type="ECO:0000256" key="4">
    <source>
        <dbReference type="PROSITE-ProRule" id="PRU00175"/>
    </source>
</evidence>
<keyword evidence="2 4" id="KW-0863">Zinc-finger</keyword>
<proteinExistence type="predicted"/>
<dbReference type="InterPro" id="IPR033326">
    <property type="entry name" value="BAH1"/>
</dbReference>
<protein>
    <submittedName>
        <fullName evidence="6">G9491 protein</fullName>
    </submittedName>
</protein>
<evidence type="ECO:0000256" key="1">
    <source>
        <dbReference type="ARBA" id="ARBA00022723"/>
    </source>
</evidence>
<dbReference type="EMBL" id="CAXHTA020000016">
    <property type="protein sequence ID" value="CAL5226642.1"/>
    <property type="molecule type" value="Genomic_DNA"/>
</dbReference>
<dbReference type="PANTHER" id="PTHR46764">
    <property type="entry name" value="E3 UBIQUITIN-PROTEIN LIGASE BAH1"/>
    <property type="match status" value="1"/>
</dbReference>
<evidence type="ECO:0000256" key="3">
    <source>
        <dbReference type="ARBA" id="ARBA00022833"/>
    </source>
</evidence>
<keyword evidence="1" id="KW-0479">Metal-binding</keyword>
<sequence length="352" mass="39403">MADHPVLEHLECSTTQSAAASSSLPSLRKRLLACEEFGAILLRCKSGTSDKCEDRHFFEKLHADVENFNREYQRLVRTFVQHFTNRPANTSCFWGRRKGARNADSIEAAPGDSDASLALECYQSAQATLECLRRILTAYDAVCQSESGRQFYQDLVTGRMPNNDYSFSNAAILLELQSIYLLTPQGSHHMDFNTGGGFEGRFDAQESSRCFLHCDGNTPHCKSGCRTCNGDCSILPQHECPICMDVIYEALALECGHVFCATCALKAADKGRAVGTIRAILDHVDMSEACAVCRKKGVHAMARRLPITDSLLQQRYPDSHMKQAQRVAEERKALWSQLQLQKEARRRGLRRL</sequence>
<evidence type="ECO:0000313" key="7">
    <source>
        <dbReference type="Proteomes" id="UP001497392"/>
    </source>
</evidence>
<dbReference type="Gene3D" id="3.30.40.10">
    <property type="entry name" value="Zinc/RING finger domain, C3HC4 (zinc finger)"/>
    <property type="match status" value="1"/>
</dbReference>
<comment type="caution">
    <text evidence="6">The sequence shown here is derived from an EMBL/GenBank/DDBJ whole genome shotgun (WGS) entry which is preliminary data.</text>
</comment>
<dbReference type="PROSITE" id="PS50089">
    <property type="entry name" value="ZF_RING_2"/>
    <property type="match status" value="1"/>
</dbReference>
<organism evidence="6 7">
    <name type="scientific">Coccomyxa viridis</name>
    <dbReference type="NCBI Taxonomy" id="1274662"/>
    <lineage>
        <taxon>Eukaryota</taxon>
        <taxon>Viridiplantae</taxon>
        <taxon>Chlorophyta</taxon>
        <taxon>core chlorophytes</taxon>
        <taxon>Trebouxiophyceae</taxon>
        <taxon>Trebouxiophyceae incertae sedis</taxon>
        <taxon>Coccomyxaceae</taxon>
        <taxon>Coccomyxa</taxon>
    </lineage>
</organism>
<keyword evidence="7" id="KW-1185">Reference proteome</keyword>
<dbReference type="PANTHER" id="PTHR46764:SF2">
    <property type="entry name" value="E3 UBIQUITIN-PROTEIN LIGASE BAH1-LIKE-RELATED"/>
    <property type="match status" value="1"/>
</dbReference>
<dbReference type="SMART" id="SM00184">
    <property type="entry name" value="RING"/>
    <property type="match status" value="1"/>
</dbReference>
<dbReference type="SUPFAM" id="SSF57850">
    <property type="entry name" value="RING/U-box"/>
    <property type="match status" value="1"/>
</dbReference>
<evidence type="ECO:0000256" key="2">
    <source>
        <dbReference type="ARBA" id="ARBA00022771"/>
    </source>
</evidence>
<dbReference type="Pfam" id="PF13923">
    <property type="entry name" value="zf-C3HC4_2"/>
    <property type="match status" value="1"/>
</dbReference>